<dbReference type="PANTHER" id="PTHR42709:SF11">
    <property type="entry name" value="DEDA FAMILY PROTEIN"/>
    <property type="match status" value="1"/>
</dbReference>
<organism evidence="3 4">
    <name type="scientific">Methylomonas lenta</name>
    <dbReference type="NCBI Taxonomy" id="980561"/>
    <lineage>
        <taxon>Bacteria</taxon>
        <taxon>Pseudomonadati</taxon>
        <taxon>Pseudomonadota</taxon>
        <taxon>Gammaproteobacteria</taxon>
        <taxon>Methylococcales</taxon>
        <taxon>Methylococcaceae</taxon>
        <taxon>Methylomonas</taxon>
    </lineage>
</organism>
<dbReference type="Proteomes" id="UP000078476">
    <property type="component" value="Unassembled WGS sequence"/>
</dbReference>
<feature type="transmembrane region" description="Helical" evidence="1">
    <location>
        <begin position="55"/>
        <end position="78"/>
    </location>
</feature>
<feature type="domain" description="VTT" evidence="2">
    <location>
        <begin position="38"/>
        <end position="155"/>
    </location>
</feature>
<dbReference type="GO" id="GO:0005886">
    <property type="term" value="C:plasma membrane"/>
    <property type="evidence" value="ECO:0007669"/>
    <property type="project" value="TreeGrafter"/>
</dbReference>
<protein>
    <recommendedName>
        <fullName evidence="2">VTT domain-containing protein</fullName>
    </recommendedName>
</protein>
<dbReference type="AlphaFoldDB" id="A0A177N275"/>
<dbReference type="PANTHER" id="PTHR42709">
    <property type="entry name" value="ALKALINE PHOSPHATASE LIKE PROTEIN"/>
    <property type="match status" value="1"/>
</dbReference>
<evidence type="ECO:0000259" key="2">
    <source>
        <dbReference type="Pfam" id="PF09335"/>
    </source>
</evidence>
<dbReference type="OrthoDB" id="9810270at2"/>
<feature type="transmembrane region" description="Helical" evidence="1">
    <location>
        <begin position="131"/>
        <end position="157"/>
    </location>
</feature>
<accession>A0A177N275</accession>
<keyword evidence="1" id="KW-1133">Transmembrane helix</keyword>
<keyword evidence="1" id="KW-0472">Membrane</keyword>
<keyword evidence="4" id="KW-1185">Reference proteome</keyword>
<dbReference type="Pfam" id="PF09335">
    <property type="entry name" value="VTT_dom"/>
    <property type="match status" value="1"/>
</dbReference>
<comment type="caution">
    <text evidence="3">The sequence shown here is derived from an EMBL/GenBank/DDBJ whole genome shotgun (WGS) entry which is preliminary data.</text>
</comment>
<keyword evidence="1" id="KW-0812">Transmembrane</keyword>
<name>A0A177N275_9GAMM</name>
<feature type="transmembrane region" description="Helical" evidence="1">
    <location>
        <begin position="99"/>
        <end position="119"/>
    </location>
</feature>
<sequence length="192" mass="21703">MFQKLYDRVILWSKHRHAVKFLVALSFAESSFFPVPPDVMLAPMALAQPTKAFRFALWTTLASVLGGMFGYAIGFFLFDSLEPWLKNSHYWDAYQQANAWFNEWGFWAVFVAGFSPIPYKVFTIAAGTLNMTLLPFVLASVIGRGGRFFLVAMLIAAGGERLESKLREYMDRLGWGLVAIIVAGGLIYHFMH</sequence>
<proteinExistence type="predicted"/>
<evidence type="ECO:0000313" key="3">
    <source>
        <dbReference type="EMBL" id="OAI11744.1"/>
    </source>
</evidence>
<dbReference type="InterPro" id="IPR032816">
    <property type="entry name" value="VTT_dom"/>
</dbReference>
<evidence type="ECO:0000256" key="1">
    <source>
        <dbReference type="SAM" id="Phobius"/>
    </source>
</evidence>
<dbReference type="EMBL" id="LUUI01000137">
    <property type="protein sequence ID" value="OAI11744.1"/>
    <property type="molecule type" value="Genomic_DNA"/>
</dbReference>
<reference evidence="3 4" key="1">
    <citation type="submission" date="2016-03" db="EMBL/GenBank/DDBJ databases">
        <authorList>
            <person name="Ploux O."/>
        </authorList>
    </citation>
    <scope>NUCLEOTIDE SEQUENCE [LARGE SCALE GENOMIC DNA]</scope>
    <source>
        <strain evidence="3 4">R-45370</strain>
    </source>
</reference>
<dbReference type="RefSeq" id="WP_066985694.1">
    <property type="nucleotide sequence ID" value="NZ_LUUI01000137.1"/>
</dbReference>
<evidence type="ECO:0000313" key="4">
    <source>
        <dbReference type="Proteomes" id="UP000078476"/>
    </source>
</evidence>
<feature type="transmembrane region" description="Helical" evidence="1">
    <location>
        <begin position="169"/>
        <end position="191"/>
    </location>
</feature>
<dbReference type="InterPro" id="IPR051311">
    <property type="entry name" value="DedA_domain"/>
</dbReference>
<gene>
    <name evidence="3" type="ORF">A1359_01590</name>
</gene>
<dbReference type="STRING" id="980561.A1359_01590"/>